<dbReference type="InterPro" id="IPR027383">
    <property type="entry name" value="Znf_put"/>
</dbReference>
<name>A0A4U1DBQ4_9BACI</name>
<evidence type="ECO:0000256" key="1">
    <source>
        <dbReference type="SAM" id="Phobius"/>
    </source>
</evidence>
<organism evidence="3 4">
    <name type="scientific">Robertmurraya kyonggiensis</name>
    <dbReference type="NCBI Taxonomy" id="1037680"/>
    <lineage>
        <taxon>Bacteria</taxon>
        <taxon>Bacillati</taxon>
        <taxon>Bacillota</taxon>
        <taxon>Bacilli</taxon>
        <taxon>Bacillales</taxon>
        <taxon>Bacillaceae</taxon>
        <taxon>Robertmurraya</taxon>
    </lineage>
</organism>
<dbReference type="EMBL" id="SWBM01000001">
    <property type="protein sequence ID" value="TKC19493.1"/>
    <property type="molecule type" value="Genomic_DNA"/>
</dbReference>
<dbReference type="AlphaFoldDB" id="A0A4U1DBQ4"/>
<proteinExistence type="predicted"/>
<feature type="transmembrane region" description="Helical" evidence="1">
    <location>
        <begin position="78"/>
        <end position="100"/>
    </location>
</feature>
<dbReference type="Proteomes" id="UP000307756">
    <property type="component" value="Unassembled WGS sequence"/>
</dbReference>
<sequence>MMKMKCSLIRDLLPLYVERDCSEVTNQLVKDHLENCSECHELYELMKSPIDVKGIRETISYRADSIIPEIWKKYYGRLLIKGIGLFLIVYIIVVTLLVLLK</sequence>
<accession>A0A4U1DBQ4</accession>
<keyword evidence="1" id="KW-0472">Membrane</keyword>
<keyword evidence="1" id="KW-0812">Transmembrane</keyword>
<dbReference type="Pfam" id="PF13490">
    <property type="entry name" value="zf-HC2"/>
    <property type="match status" value="1"/>
</dbReference>
<keyword evidence="4" id="KW-1185">Reference proteome</keyword>
<evidence type="ECO:0000259" key="2">
    <source>
        <dbReference type="Pfam" id="PF13490"/>
    </source>
</evidence>
<feature type="domain" description="Putative zinc-finger" evidence="2">
    <location>
        <begin position="6"/>
        <end position="40"/>
    </location>
</feature>
<protein>
    <submittedName>
        <fullName evidence="3">Anti-sigma factor</fullName>
    </submittedName>
</protein>
<comment type="caution">
    <text evidence="3">The sequence shown here is derived from an EMBL/GenBank/DDBJ whole genome shotgun (WGS) entry which is preliminary data.</text>
</comment>
<evidence type="ECO:0000313" key="3">
    <source>
        <dbReference type="EMBL" id="TKC19493.1"/>
    </source>
</evidence>
<keyword evidence="1" id="KW-1133">Transmembrane helix</keyword>
<reference evidence="3 4" key="1">
    <citation type="journal article" date="2011" name="J. Microbiol.">
        <title>Bacillus kyonggiensis sp. nov., isolated from soil of a lettuce field.</title>
        <authorList>
            <person name="Dong K."/>
            <person name="Lee S."/>
        </authorList>
    </citation>
    <scope>NUCLEOTIDE SEQUENCE [LARGE SCALE GENOMIC DNA]</scope>
    <source>
        <strain evidence="3 4">NB22</strain>
    </source>
</reference>
<evidence type="ECO:0000313" key="4">
    <source>
        <dbReference type="Proteomes" id="UP000307756"/>
    </source>
</evidence>
<gene>
    <name evidence="3" type="ORF">FA727_08115</name>
</gene>